<dbReference type="Pfam" id="PF07394">
    <property type="entry name" value="DUF1501"/>
    <property type="match status" value="1"/>
</dbReference>
<dbReference type="RefSeq" id="WP_138617079.1">
    <property type="nucleotide sequence ID" value="NZ_VCAO01000002.1"/>
</dbReference>
<dbReference type="AlphaFoldDB" id="A0A5S3P974"/>
<dbReference type="Proteomes" id="UP000309668">
    <property type="component" value="Unassembled WGS sequence"/>
</dbReference>
<organism evidence="2 3">
    <name type="scientific">Qipengyuania marisflavi</name>
    <dbReference type="NCBI Taxonomy" id="2486356"/>
    <lineage>
        <taxon>Bacteria</taxon>
        <taxon>Pseudomonadati</taxon>
        <taxon>Pseudomonadota</taxon>
        <taxon>Alphaproteobacteria</taxon>
        <taxon>Sphingomonadales</taxon>
        <taxon>Erythrobacteraceae</taxon>
        <taxon>Qipengyuania</taxon>
    </lineage>
</organism>
<protein>
    <submittedName>
        <fullName evidence="2">DUF1501 domain-containing protein</fullName>
    </submittedName>
</protein>
<feature type="signal peptide" evidence="1">
    <location>
        <begin position="1"/>
        <end position="29"/>
    </location>
</feature>
<dbReference type="InterPro" id="IPR006311">
    <property type="entry name" value="TAT_signal"/>
</dbReference>
<dbReference type="OrthoDB" id="9779968at2"/>
<feature type="chain" id="PRO_5024424626" evidence="1">
    <location>
        <begin position="30"/>
        <end position="382"/>
    </location>
</feature>
<proteinExistence type="predicted"/>
<evidence type="ECO:0000256" key="1">
    <source>
        <dbReference type="SAM" id="SignalP"/>
    </source>
</evidence>
<dbReference type="PANTHER" id="PTHR43737">
    <property type="entry name" value="BLL7424 PROTEIN"/>
    <property type="match status" value="1"/>
</dbReference>
<evidence type="ECO:0000313" key="2">
    <source>
        <dbReference type="EMBL" id="TMM49004.1"/>
    </source>
</evidence>
<gene>
    <name evidence="2" type="ORF">FEV51_06405</name>
</gene>
<keyword evidence="1" id="KW-0732">Signal</keyword>
<dbReference type="EMBL" id="VCAO01000002">
    <property type="protein sequence ID" value="TMM49004.1"/>
    <property type="molecule type" value="Genomic_DNA"/>
</dbReference>
<sequence length="382" mass="40009">MMSRRTILGAGAGLAALSMSGARITAATAATDKRLMVIILRGAADGLSIAAPTGDPGFARARAAWSDSYASAPSLGGMFSLHPALKRVGEFYAQGDALVAHAIATNYRERSHFDAQNLLESGGLKAYERRDGFLNRALGLMPAQDFPALAIAPTLPLAMRGDNPVTSYAPTKLPDASGELVDRVRGLYSHDPQLEQMWDSAIKTRGLAGDSAGENLRGAVELGNLAARLMDNSEGARLVMVDLPGWDSHAGQELQLKKTLANLDATLGAFHDAIGPMWANTVVAVVTEFGRTVAINGTKGTDHGTASAGLLLGGAVNGGRVVSDWPGLAPSQLYEGRDLMPTGSVEAFLTGALSGHFGLDPVRTFDTMFPGRNQRAMEGLIA</sequence>
<dbReference type="PANTHER" id="PTHR43737:SF1">
    <property type="entry name" value="DUF1501 DOMAIN-CONTAINING PROTEIN"/>
    <property type="match status" value="1"/>
</dbReference>
<name>A0A5S3P974_9SPHN</name>
<evidence type="ECO:0000313" key="3">
    <source>
        <dbReference type="Proteomes" id="UP000309668"/>
    </source>
</evidence>
<reference evidence="2 3" key="1">
    <citation type="submission" date="2019-05" db="EMBL/GenBank/DDBJ databases">
        <title>Erythrobacter marisflavi sp. nov., isolated from isolated from water of an estuary environment.</title>
        <authorList>
            <person name="Yoon J.-H."/>
        </authorList>
    </citation>
    <scope>NUCLEOTIDE SEQUENCE [LARGE SCALE GENOMIC DNA]</scope>
    <source>
        <strain evidence="2 3">KEM-5</strain>
    </source>
</reference>
<dbReference type="PROSITE" id="PS51318">
    <property type="entry name" value="TAT"/>
    <property type="match status" value="1"/>
</dbReference>
<accession>A0A5S3P974</accession>
<keyword evidence="3" id="KW-1185">Reference proteome</keyword>
<comment type="caution">
    <text evidence="2">The sequence shown here is derived from an EMBL/GenBank/DDBJ whole genome shotgun (WGS) entry which is preliminary data.</text>
</comment>
<dbReference type="InterPro" id="IPR010869">
    <property type="entry name" value="DUF1501"/>
</dbReference>